<accession>A0ACC3N826</accession>
<sequence length="1161" mass="128087">MNGDKTLHPFFAKVNGQLGESTHSDEATDRIETLDDEQDEPKKHGKSRKKRKSKAPGEEAGKTQKTLQDIVNPKAKLLDGGLEVSNEPSYEPTSVSRTKRRRTSRDESIEVGQMQGKPIEISSGVQEQRTPQRQASPQVMIPASSPLPTTSVPESTAPAPKTPPKKMLRLSAGGKFSSPPTKKPKDEEQTESSELVKKKRGRPRKSKDAAPEERHLLVVLKIDRVLSGEERHATDIQVTPKKKRTPRKKQPPKPTHPFFTGKLDEAPALKQPSPRKASAVTPGKLRRQTMAGAGNMQPILETVDTWSSALLKDRLMMKHPGAKEPAWPSKDSMHVRGLDEAEESNLPLVSRNPPLQRRKRKAAKKPPDESLLSQFALHLQPEQESQLRPDGFHEPHPSLRLPQRLLTCGENITKRVAPELSVMLARTDEDELSKPSQPAAHPALHKLLDSMQCSLTAFDEGRGETLSWTQKYAPLTAADVLQPSREMSVLKEWLLSTTVTAVESMPKPESKNRSSFEPRPRKKRRRKQDDLDDFLVDSDEEVNDMDVLADPEDLVSASNDRKGAKSIVQMAGDGSRLSNAVLLSGPHGCGKTAAAYAVAKELGFKIFEINPCEKRSGKDVLERVGDMAENHLVKHHGIDTGELSSMEEPSRNEEAFQRDLASGRQGKMNAFFKPKAEVKAAIPKTKPAKAKIKTLESLQKALKKPPKDQQQSLVLLEEVDILFKDDKDFWTAVLKLIETSKRPFIMTCNDEDMVPLQAMTLHAILRFSPPPPDLACDYLLIIAAIEGHLLKRDAVSALYASKKADLRASIAELDIWCQMGVGDPRGGLGWIYQRYPPGSDLDSKGRRLRVASEGTYQCGMAQAPLGSLSNEDQRLWMWREFGLDPPTALGWQRMDCSQLGRSASLGAYASFVDNMSAADVYSGIVAEPSLDTMQPPMKDKARSQYIEGMQLLQIDELVNHSDISHELAVTSSLAAYSIAGFRDLEDVHIRLKDTDHSAHRTTTKPPTLTRQDFACFDAISVPAENALCTGPGLSVSAFDGPLEPIATDLAPYVRSIAQSDLALVEQRDRLNSILAGEGRNAKRARTTRAARSAFEGSQRSSTRKEKWFSKQLDYDAVLATGGQGWPRPALELVETVARDGTETPAPSAEAMRASTSGEGKD</sequence>
<dbReference type="Proteomes" id="UP001281147">
    <property type="component" value="Unassembled WGS sequence"/>
</dbReference>
<protein>
    <submittedName>
        <fullName evidence="1">Uncharacterized protein</fullName>
    </submittedName>
</protein>
<comment type="caution">
    <text evidence="1">The sequence shown here is derived from an EMBL/GenBank/DDBJ whole genome shotgun (WGS) entry which is preliminary data.</text>
</comment>
<evidence type="ECO:0000313" key="2">
    <source>
        <dbReference type="Proteomes" id="UP001281147"/>
    </source>
</evidence>
<reference evidence="1" key="1">
    <citation type="submission" date="2023-07" db="EMBL/GenBank/DDBJ databases">
        <title>Black Yeasts Isolated from many extreme environments.</title>
        <authorList>
            <person name="Coleine C."/>
            <person name="Stajich J.E."/>
            <person name="Selbmann L."/>
        </authorList>
    </citation>
    <scope>NUCLEOTIDE SEQUENCE</scope>
    <source>
        <strain evidence="1">CCFEE 5714</strain>
    </source>
</reference>
<keyword evidence="2" id="KW-1185">Reference proteome</keyword>
<proteinExistence type="predicted"/>
<evidence type="ECO:0000313" key="1">
    <source>
        <dbReference type="EMBL" id="KAK3711972.1"/>
    </source>
</evidence>
<organism evidence="1 2">
    <name type="scientific">Vermiconidia calcicola</name>
    <dbReference type="NCBI Taxonomy" id="1690605"/>
    <lineage>
        <taxon>Eukaryota</taxon>
        <taxon>Fungi</taxon>
        <taxon>Dikarya</taxon>
        <taxon>Ascomycota</taxon>
        <taxon>Pezizomycotina</taxon>
        <taxon>Dothideomycetes</taxon>
        <taxon>Dothideomycetidae</taxon>
        <taxon>Mycosphaerellales</taxon>
        <taxon>Extremaceae</taxon>
        <taxon>Vermiconidia</taxon>
    </lineage>
</organism>
<gene>
    <name evidence="1" type="ORF">LTR37_009284</name>
</gene>
<dbReference type="EMBL" id="JAUTXU010000072">
    <property type="protein sequence ID" value="KAK3711972.1"/>
    <property type="molecule type" value="Genomic_DNA"/>
</dbReference>
<name>A0ACC3N826_9PEZI</name>